<accession>A0A372LHC2</accession>
<dbReference type="SUPFAM" id="SSF53187">
    <property type="entry name" value="Zn-dependent exopeptidases"/>
    <property type="match status" value="1"/>
</dbReference>
<reference evidence="10 11" key="1">
    <citation type="submission" date="2018-08" db="EMBL/GenBank/DDBJ databases">
        <title>Bacillus chawlae sp. nov., Bacillus glennii sp. nov., and Bacillus saganii sp. nov. Isolated from the Vehicle Assembly Building at Kennedy Space Center where the Viking Spacecraft were Assembled.</title>
        <authorList>
            <person name="Seuylemezian A."/>
            <person name="Vaishampayan P."/>
        </authorList>
    </citation>
    <scope>NUCLEOTIDE SEQUENCE [LARGE SCALE GENOMIC DNA]</scope>
    <source>
        <strain evidence="10 11">V44-8</strain>
    </source>
</reference>
<evidence type="ECO:0000256" key="4">
    <source>
        <dbReference type="ARBA" id="ARBA00022801"/>
    </source>
</evidence>
<keyword evidence="3" id="KW-0645">Protease</keyword>
<keyword evidence="5" id="KW-0862">Zinc</keyword>
<dbReference type="GO" id="GO:0008270">
    <property type="term" value="F:zinc ion binding"/>
    <property type="evidence" value="ECO:0007669"/>
    <property type="project" value="InterPro"/>
</dbReference>
<keyword evidence="6" id="KW-0482">Metalloprotease</keyword>
<dbReference type="AlphaFoldDB" id="A0A372LHC2"/>
<dbReference type="Gene3D" id="3.40.630.10">
    <property type="entry name" value="Zn peptidases"/>
    <property type="match status" value="1"/>
</dbReference>
<evidence type="ECO:0000256" key="3">
    <source>
        <dbReference type="ARBA" id="ARBA00022670"/>
    </source>
</evidence>
<dbReference type="PANTHER" id="PTHR11705">
    <property type="entry name" value="PROTEASE FAMILY M14 CARBOXYPEPTIDASE A,B"/>
    <property type="match status" value="1"/>
</dbReference>
<evidence type="ECO:0000313" key="10">
    <source>
        <dbReference type="EMBL" id="RFU65698.1"/>
    </source>
</evidence>
<evidence type="ECO:0000256" key="2">
    <source>
        <dbReference type="ARBA" id="ARBA00005988"/>
    </source>
</evidence>
<keyword evidence="11" id="KW-1185">Reference proteome</keyword>
<evidence type="ECO:0000256" key="7">
    <source>
        <dbReference type="PROSITE-ProRule" id="PRU01379"/>
    </source>
</evidence>
<comment type="cofactor">
    <cofactor evidence="1">
        <name>Zn(2+)</name>
        <dbReference type="ChEBI" id="CHEBI:29105"/>
    </cofactor>
</comment>
<dbReference type="InterPro" id="IPR034274">
    <property type="entry name" value="ENP1_M14_CPD"/>
</dbReference>
<evidence type="ECO:0000256" key="5">
    <source>
        <dbReference type="ARBA" id="ARBA00022833"/>
    </source>
</evidence>
<gene>
    <name evidence="10" type="ORF">D0466_07450</name>
</gene>
<evidence type="ECO:0000313" key="11">
    <source>
        <dbReference type="Proteomes" id="UP000262939"/>
    </source>
</evidence>
<dbReference type="GO" id="GO:0006508">
    <property type="term" value="P:proteolysis"/>
    <property type="evidence" value="ECO:0007669"/>
    <property type="project" value="UniProtKB-KW"/>
</dbReference>
<comment type="caution">
    <text evidence="10">The sequence shown here is derived from an EMBL/GenBank/DDBJ whole genome shotgun (WGS) entry which is preliminary data.</text>
</comment>
<dbReference type="Proteomes" id="UP000262939">
    <property type="component" value="Unassembled WGS sequence"/>
</dbReference>
<evidence type="ECO:0000259" key="9">
    <source>
        <dbReference type="PROSITE" id="PS52035"/>
    </source>
</evidence>
<dbReference type="GO" id="GO:0004181">
    <property type="term" value="F:metallocarboxypeptidase activity"/>
    <property type="evidence" value="ECO:0007669"/>
    <property type="project" value="InterPro"/>
</dbReference>
<proteinExistence type="inferred from homology"/>
<dbReference type="EMBL" id="QVTD01000003">
    <property type="protein sequence ID" value="RFU65698.1"/>
    <property type="molecule type" value="Genomic_DNA"/>
</dbReference>
<comment type="similarity">
    <text evidence="2 7">Belongs to the peptidase M14 family.</text>
</comment>
<protein>
    <submittedName>
        <fullName evidence="10">Peptidase M14</fullName>
    </submittedName>
</protein>
<dbReference type="SMART" id="SM00631">
    <property type="entry name" value="Zn_pept"/>
    <property type="match status" value="1"/>
</dbReference>
<name>A0A372LHC2_9BACI</name>
<feature type="region of interest" description="Disordered" evidence="8">
    <location>
        <begin position="258"/>
        <end position="277"/>
    </location>
</feature>
<evidence type="ECO:0000256" key="1">
    <source>
        <dbReference type="ARBA" id="ARBA00001947"/>
    </source>
</evidence>
<evidence type="ECO:0000256" key="8">
    <source>
        <dbReference type="SAM" id="MobiDB-lite"/>
    </source>
</evidence>
<dbReference type="RefSeq" id="WP_117321870.1">
    <property type="nucleotide sequence ID" value="NZ_QVTD01000003.1"/>
</dbReference>
<feature type="domain" description="Peptidase M14" evidence="9">
    <location>
        <begin position="103"/>
        <end position="389"/>
    </location>
</feature>
<dbReference type="PANTHER" id="PTHR11705:SF143">
    <property type="entry name" value="SLL0236 PROTEIN"/>
    <property type="match status" value="1"/>
</dbReference>
<dbReference type="CDD" id="cd06229">
    <property type="entry name" value="M14_Endopeptidase_I"/>
    <property type="match status" value="1"/>
</dbReference>
<sequence length="391" mass="44177">MKISGRDGDSFIYYSMLFHVPLELIRDANPHIANEKSLKGSLIHIPGFRKKKIPSMGLTFMEIANSYHISVDALGLLNGSLGIGSQEVIIPININSPVINTKKFYDYASLTSDLTRLEKLYPFLEIETIGTSVLGKDIFEVRIGKGSEIVHYNGSFHANEWITSAILMRWLNELLISLSTGLPLYGLYTLPIYEGKKISIVPMVNPDGVDLVLHGSRAAEGKFDVEDINAGSEEFYAWKANIRGVDLNNQYPASWEIEKKRKKPQAPSPRDYPGEAPISEPEAVAMMELAQKRDFEKVIALHTQGREFYWGYEGYEPSYAFFIAEEFEKQSGYKAVRYVDSHAGFKDWFIQEYQRPGFTLELGKGINPLPLSQMDTIYRETLGILMAGLYM</sequence>
<evidence type="ECO:0000256" key="6">
    <source>
        <dbReference type="ARBA" id="ARBA00023049"/>
    </source>
</evidence>
<keyword evidence="4" id="KW-0378">Hydrolase</keyword>
<dbReference type="Pfam" id="PF00246">
    <property type="entry name" value="Peptidase_M14"/>
    <property type="match status" value="1"/>
</dbReference>
<dbReference type="OrthoDB" id="9802862at2"/>
<dbReference type="GO" id="GO:0005615">
    <property type="term" value="C:extracellular space"/>
    <property type="evidence" value="ECO:0007669"/>
    <property type="project" value="TreeGrafter"/>
</dbReference>
<dbReference type="InterPro" id="IPR000834">
    <property type="entry name" value="Peptidase_M14"/>
</dbReference>
<feature type="active site" description="Proton donor/acceptor" evidence="7">
    <location>
        <position position="361"/>
    </location>
</feature>
<dbReference type="PROSITE" id="PS52035">
    <property type="entry name" value="PEPTIDASE_M14"/>
    <property type="match status" value="1"/>
</dbReference>
<organism evidence="10 11">
    <name type="scientific">Peribacillus glennii</name>
    <dbReference type="NCBI Taxonomy" id="2303991"/>
    <lineage>
        <taxon>Bacteria</taxon>
        <taxon>Bacillati</taxon>
        <taxon>Bacillota</taxon>
        <taxon>Bacilli</taxon>
        <taxon>Bacillales</taxon>
        <taxon>Bacillaceae</taxon>
        <taxon>Peribacillus</taxon>
    </lineage>
</organism>